<organism evidence="2 3">
    <name type="scientific">Brachyspira intermedia (strain ATCC 51140 / PWS/A)</name>
    <name type="common">Serpulina intermedia</name>
    <dbReference type="NCBI Taxonomy" id="1045858"/>
    <lineage>
        <taxon>Bacteria</taxon>
        <taxon>Pseudomonadati</taxon>
        <taxon>Spirochaetota</taxon>
        <taxon>Spirochaetia</taxon>
        <taxon>Brachyspirales</taxon>
        <taxon>Brachyspiraceae</taxon>
        <taxon>Brachyspira</taxon>
    </lineage>
</organism>
<reference evidence="2 3" key="1">
    <citation type="journal article" date="2011" name="BMC Genomics">
        <title>Complete genome sequence of Brachyspira intermedia reveals unique genomic features in Brachyspira species and phage-mediated horizontal gene transfer.</title>
        <authorList>
            <person name="Hafstrom T."/>
            <person name="Jansson D.S."/>
            <person name="Segerman B."/>
        </authorList>
    </citation>
    <scope>NUCLEOTIDE SEQUENCE [LARGE SCALE GENOMIC DNA]</scope>
    <source>
        <strain evidence="3">ATCC 51140 / PWS/A</strain>
    </source>
</reference>
<evidence type="ECO:0000313" key="2">
    <source>
        <dbReference type="EMBL" id="AEM20798.1"/>
    </source>
</evidence>
<proteinExistence type="predicted"/>
<gene>
    <name evidence="2" type="ordered locus">Bint_0164</name>
</gene>
<dbReference type="HOGENOM" id="CLU_1709729_0_0_12"/>
<evidence type="ECO:0000313" key="3">
    <source>
        <dbReference type="Proteomes" id="UP000008522"/>
    </source>
</evidence>
<accession>G0EQ93</accession>
<name>G0EQ93_BRAIP</name>
<sequence>MKKTAILLSLILSAFIISSCAEKNPNNPNDNSNNIPLSERAGKYTGTIAQINNMSLEMILNNTGSLTSLKVNNEESLDQSNPINVGDSTSKSTTFGPFNATIKLGGNPASAQVQITFKSGTDKTLGASVDIDIIDDGKFDPSIKDVILNYQAN</sequence>
<keyword evidence="3" id="KW-1185">Reference proteome</keyword>
<dbReference type="Proteomes" id="UP000008522">
    <property type="component" value="Chromosome"/>
</dbReference>
<feature type="chain" id="PRO_5003398909" description="Lipoprotein" evidence="1">
    <location>
        <begin position="24"/>
        <end position="153"/>
    </location>
</feature>
<dbReference type="GeneID" id="44968724"/>
<dbReference type="AlphaFoldDB" id="G0EQ93"/>
<keyword evidence="1" id="KW-0732">Signal</keyword>
<evidence type="ECO:0000256" key="1">
    <source>
        <dbReference type="SAM" id="SignalP"/>
    </source>
</evidence>
<protein>
    <recommendedName>
        <fullName evidence="4">Lipoprotein</fullName>
    </recommendedName>
</protein>
<dbReference type="EMBL" id="CP002874">
    <property type="protein sequence ID" value="AEM20798.1"/>
    <property type="molecule type" value="Genomic_DNA"/>
</dbReference>
<dbReference type="PROSITE" id="PS51257">
    <property type="entry name" value="PROKAR_LIPOPROTEIN"/>
    <property type="match status" value="1"/>
</dbReference>
<dbReference type="PATRIC" id="fig|1045858.4.peg.164"/>
<feature type="signal peptide" evidence="1">
    <location>
        <begin position="1"/>
        <end position="23"/>
    </location>
</feature>
<dbReference type="KEGG" id="bip:Bint_0164"/>
<evidence type="ECO:0008006" key="4">
    <source>
        <dbReference type="Google" id="ProtNLM"/>
    </source>
</evidence>
<dbReference type="RefSeq" id="WP_014486651.1">
    <property type="nucleotide sequence ID" value="NC_017243.1"/>
</dbReference>